<protein>
    <submittedName>
        <fullName evidence="1">YaeQ family protein</fullName>
    </submittedName>
</protein>
<dbReference type="InterPro" id="IPR009822">
    <property type="entry name" value="YaeQ"/>
</dbReference>
<proteinExistence type="predicted"/>
<dbReference type="InterPro" id="IPR038590">
    <property type="entry name" value="YaeQ_sf"/>
</dbReference>
<sequence length="174" mass="19857">MLYRFQIDLSDVDRGVYETLDFRVAQHPSETYPYMLSRVLAYCLAYEQGLEFSPGGLADPEAPALRKLGLHNSIDLWIEIGNPSARKLHKANKTAKQVMVFTYKNPEVLLTEIKNGEVHRAEDLKLYSFDPKFLDTVADKTDKNNRWAILVQNGQMDLTISEQTFTVEITTVSI</sequence>
<evidence type="ECO:0000313" key="2">
    <source>
        <dbReference type="Proteomes" id="UP000830116"/>
    </source>
</evidence>
<gene>
    <name evidence="1" type="ORF">MNR06_05735</name>
</gene>
<name>A0ABY4CCE2_9BACT</name>
<dbReference type="Gene3D" id="3.10.640.10">
    <property type="entry name" value="Restriction endonuclease-like alpha-beta roll domain"/>
    <property type="match status" value="1"/>
</dbReference>
<dbReference type="EMBL" id="CP093442">
    <property type="protein sequence ID" value="UOF02449.1"/>
    <property type="molecule type" value="Genomic_DNA"/>
</dbReference>
<accession>A0ABY4CCE2</accession>
<dbReference type="Proteomes" id="UP000830116">
    <property type="component" value="Chromosome"/>
</dbReference>
<reference evidence="1" key="1">
    <citation type="submission" date="2022-03" db="EMBL/GenBank/DDBJ databases">
        <title>Genome Identification and Characterization of new species Bdellovibrio reynosense LBG001 sp. nov. from a Mexico soil sample.</title>
        <authorList>
            <person name="Camilli A."/>
            <person name="Ajao Y."/>
            <person name="Guo X."/>
        </authorList>
    </citation>
    <scope>NUCLEOTIDE SEQUENCE</scope>
    <source>
        <strain evidence="1">LBG001</strain>
    </source>
</reference>
<dbReference type="PIRSF" id="PIRSF011484">
    <property type="entry name" value="YaeQ"/>
    <property type="match status" value="1"/>
</dbReference>
<dbReference type="RefSeq" id="WP_243539926.1">
    <property type="nucleotide sequence ID" value="NZ_CP093442.1"/>
</dbReference>
<dbReference type="PANTHER" id="PTHR38784">
    <property type="entry name" value="SUCROSE PHOSPHORYLASE"/>
    <property type="match status" value="1"/>
</dbReference>
<dbReference type="SMART" id="SM01322">
    <property type="entry name" value="YaeQ"/>
    <property type="match status" value="1"/>
</dbReference>
<dbReference type="Pfam" id="PF07152">
    <property type="entry name" value="YaeQ"/>
    <property type="match status" value="1"/>
</dbReference>
<dbReference type="PANTHER" id="PTHR38784:SF1">
    <property type="entry name" value="SUCROSE PHOSPHORYLASE"/>
    <property type="match status" value="1"/>
</dbReference>
<keyword evidence="2" id="KW-1185">Reference proteome</keyword>
<organism evidence="1 2">
    <name type="scientific">Bdellovibrio reynosensis</name>
    <dbReference type="NCBI Taxonomy" id="2835041"/>
    <lineage>
        <taxon>Bacteria</taxon>
        <taxon>Pseudomonadati</taxon>
        <taxon>Bdellovibrionota</taxon>
        <taxon>Bdellovibrionia</taxon>
        <taxon>Bdellovibrionales</taxon>
        <taxon>Pseudobdellovibrionaceae</taxon>
        <taxon>Bdellovibrio</taxon>
    </lineage>
</organism>
<evidence type="ECO:0000313" key="1">
    <source>
        <dbReference type="EMBL" id="UOF02449.1"/>
    </source>
</evidence>
<dbReference type="SUPFAM" id="SSF52980">
    <property type="entry name" value="Restriction endonuclease-like"/>
    <property type="match status" value="1"/>
</dbReference>
<dbReference type="InterPro" id="IPR011335">
    <property type="entry name" value="Restrct_endonuc-II-like"/>
</dbReference>